<evidence type="ECO:0000256" key="1">
    <source>
        <dbReference type="SAM" id="MobiDB-lite"/>
    </source>
</evidence>
<feature type="compositionally biased region" description="Basic and acidic residues" evidence="1">
    <location>
        <begin position="292"/>
        <end position="314"/>
    </location>
</feature>
<feature type="compositionally biased region" description="Basic and acidic residues" evidence="1">
    <location>
        <begin position="492"/>
        <end position="505"/>
    </location>
</feature>
<dbReference type="Proteomes" id="UP001497392">
    <property type="component" value="Unassembled WGS sequence"/>
</dbReference>
<feature type="compositionally biased region" description="Low complexity" evidence="1">
    <location>
        <begin position="903"/>
        <end position="912"/>
    </location>
</feature>
<dbReference type="EMBL" id="CAXHTA020000011">
    <property type="protein sequence ID" value="CAL5224667.1"/>
    <property type="molecule type" value="Genomic_DNA"/>
</dbReference>
<protein>
    <submittedName>
        <fullName evidence="2">G7389 protein</fullName>
    </submittedName>
</protein>
<feature type="region of interest" description="Disordered" evidence="1">
    <location>
        <begin position="1"/>
        <end position="39"/>
    </location>
</feature>
<keyword evidence="3" id="KW-1185">Reference proteome</keyword>
<feature type="compositionally biased region" description="Low complexity" evidence="1">
    <location>
        <begin position="174"/>
        <end position="186"/>
    </location>
</feature>
<feature type="compositionally biased region" description="Basic and acidic residues" evidence="1">
    <location>
        <begin position="629"/>
        <end position="687"/>
    </location>
</feature>
<reference evidence="2 3" key="1">
    <citation type="submission" date="2024-06" db="EMBL/GenBank/DDBJ databases">
        <authorList>
            <person name="Kraege A."/>
            <person name="Thomma B."/>
        </authorList>
    </citation>
    <scope>NUCLEOTIDE SEQUENCE [LARGE SCALE GENOMIC DNA]</scope>
</reference>
<accession>A0ABP1G4B2</accession>
<comment type="caution">
    <text evidence="2">The sequence shown here is derived from an EMBL/GenBank/DDBJ whole genome shotgun (WGS) entry which is preliminary data.</text>
</comment>
<feature type="region of interest" description="Disordered" evidence="1">
    <location>
        <begin position="591"/>
        <end position="800"/>
    </location>
</feature>
<feature type="compositionally biased region" description="Low complexity" evidence="1">
    <location>
        <begin position="480"/>
        <end position="489"/>
    </location>
</feature>
<organism evidence="2 3">
    <name type="scientific">Coccomyxa viridis</name>
    <dbReference type="NCBI Taxonomy" id="1274662"/>
    <lineage>
        <taxon>Eukaryota</taxon>
        <taxon>Viridiplantae</taxon>
        <taxon>Chlorophyta</taxon>
        <taxon>core chlorophytes</taxon>
        <taxon>Trebouxiophyceae</taxon>
        <taxon>Trebouxiophyceae incertae sedis</taxon>
        <taxon>Coccomyxaceae</taxon>
        <taxon>Coccomyxa</taxon>
    </lineage>
</organism>
<feature type="compositionally biased region" description="Basic and acidic residues" evidence="1">
    <location>
        <begin position="780"/>
        <end position="800"/>
    </location>
</feature>
<proteinExistence type="predicted"/>
<feature type="compositionally biased region" description="Basic and acidic residues" evidence="1">
    <location>
        <begin position="376"/>
        <end position="409"/>
    </location>
</feature>
<feature type="compositionally biased region" description="Pro residues" evidence="1">
    <location>
        <begin position="872"/>
        <end position="893"/>
    </location>
</feature>
<feature type="region of interest" description="Disordered" evidence="1">
    <location>
        <begin position="938"/>
        <end position="961"/>
    </location>
</feature>
<feature type="compositionally biased region" description="Low complexity" evidence="1">
    <location>
        <begin position="260"/>
        <end position="283"/>
    </location>
</feature>
<gene>
    <name evidence="2" type="primary">g7389</name>
    <name evidence="2" type="ORF">VP750_LOCUS6326</name>
</gene>
<feature type="region of interest" description="Disordered" evidence="1">
    <location>
        <begin position="143"/>
        <end position="409"/>
    </location>
</feature>
<feature type="compositionally biased region" description="Polar residues" evidence="1">
    <location>
        <begin position="324"/>
        <end position="350"/>
    </location>
</feature>
<feature type="region of interest" description="Disordered" evidence="1">
    <location>
        <begin position="480"/>
        <end position="510"/>
    </location>
</feature>
<feature type="region of interest" description="Disordered" evidence="1">
    <location>
        <begin position="55"/>
        <end position="76"/>
    </location>
</feature>
<sequence length="961" mass="104234">MLATARPTLTDGIGPGPGRMNNARPADIKPDQAAGIPKAPKLKIKFKGKMFGDKTITEADTGGQKNRKRKHETAGPAAQTVFAKKALSSGMDSFVKPVMAVASDLEAMLGAPHAKLPAPRRASPTARHSARDAAISASMLAAVAESTEKAGEPCPEQPSPGPAGRSAKKQRLLAPAAAQQAAAPAAVSEHTPTAQVERSRAVPAQKSAAPVQEVKMLSAPAQAVAQQLQQQAAQPTPSSAAAAQQQQGHTSIAAPTLSIATEQPTLAQPAQAAPKASQAVPKAHSAAGRDLPVVERARAELRAAVAEREREKAAQQEATRAQANKQASPQHQQQQENASSGPQDQKNVPAQGTAGPQKVPNEEKARWLAKIRSRRPTQEQKEAEEKQRIAEAARREEERQQREAEEKACREAVERIEKLEETLKKYRATGVPEWLQQGVLFEEEERDEWVGVYKLAGRPWPAKYDIPGACCMLDGAGAAAAQPAPAGQPSKPNHETVSRLARSDSDMDIDDPVLPELPKKSLHVASESMLAVAQAAASGQSCGTHNGASPDVVNTSMGPPARLYPSAAAAPQAQACLSAAAAALEANHAAKDCRPSPGSSESETEGVNIPAPKLEEGELAGGRQSAPQKDQRRDAEWDRRESHERRSREYYSHRRYSSERRSREYSPDRTRHDWRERSRSRSRGGERARRHRAAYLDSRSRERDSSERYARSRPSYDRLSHERDSPERRYSERSSRERSPGRSRRDWRERSRSRSRCHDNKRHQRRDDERPRHAVASSSAHEDSAELKAKMEALKASTQHDKRYIEVALAALQRRLVKALMAEHVQKKQSREADRARARPAAASTEAVQEVAPKESAASIPEKPNAAHNAAPPLPQELPPPKLAPLPPVPVMPAAPTCPQAPWPAQASAPAPGGLTACYPPAQQSAAVGVYPAQYGQQWPQQPWGATPAAQYPPGKPQYWP</sequence>
<evidence type="ECO:0000313" key="3">
    <source>
        <dbReference type="Proteomes" id="UP001497392"/>
    </source>
</evidence>
<name>A0ABP1G4B2_9CHLO</name>
<feature type="compositionally biased region" description="Low complexity" evidence="1">
    <location>
        <begin position="938"/>
        <end position="950"/>
    </location>
</feature>
<evidence type="ECO:0000313" key="2">
    <source>
        <dbReference type="EMBL" id="CAL5224667.1"/>
    </source>
</evidence>
<feature type="compositionally biased region" description="Low complexity" evidence="1">
    <location>
        <begin position="218"/>
        <end position="247"/>
    </location>
</feature>
<feature type="compositionally biased region" description="Basic and acidic residues" evidence="1">
    <location>
        <begin position="825"/>
        <end position="837"/>
    </location>
</feature>
<feature type="compositionally biased region" description="Basic and acidic residues" evidence="1">
    <location>
        <begin position="698"/>
        <end position="758"/>
    </location>
</feature>
<feature type="region of interest" description="Disordered" evidence="1">
    <location>
        <begin position="825"/>
        <end position="919"/>
    </location>
</feature>